<organism evidence="1 2">
    <name type="scientific">Popillia japonica</name>
    <name type="common">Japanese beetle</name>
    <dbReference type="NCBI Taxonomy" id="7064"/>
    <lineage>
        <taxon>Eukaryota</taxon>
        <taxon>Metazoa</taxon>
        <taxon>Ecdysozoa</taxon>
        <taxon>Arthropoda</taxon>
        <taxon>Hexapoda</taxon>
        <taxon>Insecta</taxon>
        <taxon>Pterygota</taxon>
        <taxon>Neoptera</taxon>
        <taxon>Endopterygota</taxon>
        <taxon>Coleoptera</taxon>
        <taxon>Polyphaga</taxon>
        <taxon>Scarabaeiformia</taxon>
        <taxon>Scarabaeidae</taxon>
        <taxon>Rutelinae</taxon>
        <taxon>Popillia</taxon>
    </lineage>
</organism>
<dbReference type="AlphaFoldDB" id="A0AAW1IZM8"/>
<evidence type="ECO:0000313" key="2">
    <source>
        <dbReference type="Proteomes" id="UP001458880"/>
    </source>
</evidence>
<name>A0AAW1IZM8_POPJA</name>
<sequence>MQKAEVRQTLNTKIINDFYKTDCNHKFAKISETLIRQTLNTKIINDFYKTDCNHKFAKISETLTSYPKRGFDTVFLHILQ</sequence>
<evidence type="ECO:0000313" key="1">
    <source>
        <dbReference type="EMBL" id="KAK9695723.1"/>
    </source>
</evidence>
<keyword evidence="2" id="KW-1185">Reference proteome</keyword>
<proteinExistence type="predicted"/>
<dbReference type="Proteomes" id="UP001458880">
    <property type="component" value="Unassembled WGS sequence"/>
</dbReference>
<reference evidence="1 2" key="1">
    <citation type="journal article" date="2024" name="BMC Genomics">
        <title>De novo assembly and annotation of Popillia japonica's genome with initial clues to its potential as an invasive pest.</title>
        <authorList>
            <person name="Cucini C."/>
            <person name="Boschi S."/>
            <person name="Funari R."/>
            <person name="Cardaioli E."/>
            <person name="Iannotti N."/>
            <person name="Marturano G."/>
            <person name="Paoli F."/>
            <person name="Bruttini M."/>
            <person name="Carapelli A."/>
            <person name="Frati F."/>
            <person name="Nardi F."/>
        </authorList>
    </citation>
    <scope>NUCLEOTIDE SEQUENCE [LARGE SCALE GENOMIC DNA]</scope>
    <source>
        <strain evidence="1">DMR45628</strain>
    </source>
</reference>
<gene>
    <name evidence="1" type="ORF">QE152_g32378</name>
</gene>
<protein>
    <submittedName>
        <fullName evidence="1">Uncharacterized protein</fullName>
    </submittedName>
</protein>
<accession>A0AAW1IZM8</accession>
<comment type="caution">
    <text evidence="1">The sequence shown here is derived from an EMBL/GenBank/DDBJ whole genome shotgun (WGS) entry which is preliminary data.</text>
</comment>
<dbReference type="EMBL" id="JASPKY010000472">
    <property type="protein sequence ID" value="KAK9695723.1"/>
    <property type="molecule type" value="Genomic_DNA"/>
</dbReference>